<sequence>MPYNLDRFLKAQNQVYLNAYEEIKQGRKQSHWMWYVFPQIAGLGSSEAANYYGISSKEEATAYLNHPVLGANLRTLSQLLLELPNTSAENIFGSIDALKLRSSMTLFSEVSNQDDIFQNVIEKYFDGQHDHKTFMILKALDN</sequence>
<organism evidence="1 2">
    <name type="scientific">Sphingobacterium corticis</name>
    <dbReference type="NCBI Taxonomy" id="1812823"/>
    <lineage>
        <taxon>Bacteria</taxon>
        <taxon>Pseudomonadati</taxon>
        <taxon>Bacteroidota</taxon>
        <taxon>Sphingobacteriia</taxon>
        <taxon>Sphingobacteriales</taxon>
        <taxon>Sphingobacteriaceae</taxon>
        <taxon>Sphingobacterium</taxon>
    </lineage>
</organism>
<keyword evidence="2" id="KW-1185">Reference proteome</keyword>
<reference evidence="2" key="1">
    <citation type="journal article" date="2019" name="Int. J. Syst. Evol. Microbiol.">
        <title>The Global Catalogue of Microorganisms (GCM) 10K type strain sequencing project: providing services to taxonomists for standard genome sequencing and annotation.</title>
        <authorList>
            <consortium name="The Broad Institute Genomics Platform"/>
            <consortium name="The Broad Institute Genome Sequencing Center for Infectious Disease"/>
            <person name="Wu L."/>
            <person name="Ma J."/>
        </authorList>
    </citation>
    <scope>NUCLEOTIDE SEQUENCE [LARGE SCALE GENOMIC DNA]</scope>
    <source>
        <strain evidence="2">KCTC 42248</strain>
    </source>
</reference>
<dbReference type="Pfam" id="PF08837">
    <property type="entry name" value="DUF1810"/>
    <property type="match status" value="1"/>
</dbReference>
<gene>
    <name evidence="1" type="ORF">ACFSQ3_09010</name>
</gene>
<accession>A0ABW5NMQ2</accession>
<evidence type="ECO:0000313" key="1">
    <source>
        <dbReference type="EMBL" id="MFD2599092.1"/>
    </source>
</evidence>
<dbReference type="EMBL" id="JBHUMA010000006">
    <property type="protein sequence ID" value="MFD2599092.1"/>
    <property type="molecule type" value="Genomic_DNA"/>
</dbReference>
<dbReference type="InterPro" id="IPR036287">
    <property type="entry name" value="Rv1873-like_sf"/>
</dbReference>
<evidence type="ECO:0000313" key="2">
    <source>
        <dbReference type="Proteomes" id="UP001597393"/>
    </source>
</evidence>
<dbReference type="InterPro" id="IPR014937">
    <property type="entry name" value="DUF1810"/>
</dbReference>
<comment type="caution">
    <text evidence="1">The sequence shown here is derived from an EMBL/GenBank/DDBJ whole genome shotgun (WGS) entry which is preliminary data.</text>
</comment>
<dbReference type="PIRSF" id="PIRSF008546">
    <property type="entry name" value="UCP008546"/>
    <property type="match status" value="1"/>
</dbReference>
<protein>
    <submittedName>
        <fullName evidence="1">DUF1810 domain-containing protein</fullName>
    </submittedName>
</protein>
<dbReference type="RefSeq" id="WP_380869218.1">
    <property type="nucleotide sequence ID" value="NZ_JBHUMA010000006.1"/>
</dbReference>
<name>A0ABW5NMQ2_9SPHI</name>
<dbReference type="SUPFAM" id="SSF140736">
    <property type="entry name" value="Rv1873-like"/>
    <property type="match status" value="1"/>
</dbReference>
<proteinExistence type="predicted"/>
<dbReference type="Gene3D" id="1.25.40.380">
    <property type="entry name" value="Protein of unknown function DUF1810"/>
    <property type="match status" value="1"/>
</dbReference>
<dbReference type="Proteomes" id="UP001597393">
    <property type="component" value="Unassembled WGS sequence"/>
</dbReference>